<dbReference type="PROSITE" id="PS50011">
    <property type="entry name" value="PROTEIN_KINASE_DOM"/>
    <property type="match status" value="1"/>
</dbReference>
<dbReference type="SUPFAM" id="SSF56112">
    <property type="entry name" value="Protein kinase-like (PK-like)"/>
    <property type="match status" value="1"/>
</dbReference>
<dbReference type="PANTHER" id="PTHR47634:SF9">
    <property type="entry name" value="PROTEIN KINASE DOMAIN-CONTAINING PROTEIN-RELATED"/>
    <property type="match status" value="1"/>
</dbReference>
<dbReference type="InterPro" id="IPR051334">
    <property type="entry name" value="SRPK"/>
</dbReference>
<comment type="catalytic activity">
    <reaction evidence="7">
        <text>L-threonyl-[protein] + ATP = O-phospho-L-threonyl-[protein] + ADP + H(+)</text>
        <dbReference type="Rhea" id="RHEA:46608"/>
        <dbReference type="Rhea" id="RHEA-COMP:11060"/>
        <dbReference type="Rhea" id="RHEA-COMP:11605"/>
        <dbReference type="ChEBI" id="CHEBI:15378"/>
        <dbReference type="ChEBI" id="CHEBI:30013"/>
        <dbReference type="ChEBI" id="CHEBI:30616"/>
        <dbReference type="ChEBI" id="CHEBI:61977"/>
        <dbReference type="ChEBI" id="CHEBI:456216"/>
        <dbReference type="EC" id="2.7.11.1"/>
    </reaction>
</comment>
<accession>A0ABP0B1S9</accession>
<evidence type="ECO:0000313" key="11">
    <source>
        <dbReference type="Proteomes" id="UP001642405"/>
    </source>
</evidence>
<organism evidence="10 11">
    <name type="scientific">Sporothrix curviconia</name>
    <dbReference type="NCBI Taxonomy" id="1260050"/>
    <lineage>
        <taxon>Eukaryota</taxon>
        <taxon>Fungi</taxon>
        <taxon>Dikarya</taxon>
        <taxon>Ascomycota</taxon>
        <taxon>Pezizomycotina</taxon>
        <taxon>Sordariomycetes</taxon>
        <taxon>Sordariomycetidae</taxon>
        <taxon>Ophiostomatales</taxon>
        <taxon>Ophiostomataceae</taxon>
        <taxon>Sporothrix</taxon>
    </lineage>
</organism>
<evidence type="ECO:0000256" key="7">
    <source>
        <dbReference type="ARBA" id="ARBA00047899"/>
    </source>
</evidence>
<evidence type="ECO:0000256" key="3">
    <source>
        <dbReference type="ARBA" id="ARBA00022679"/>
    </source>
</evidence>
<dbReference type="Proteomes" id="UP001642405">
    <property type="component" value="Unassembled WGS sequence"/>
</dbReference>
<keyword evidence="2" id="KW-0723">Serine/threonine-protein kinase</keyword>
<keyword evidence="5" id="KW-0418">Kinase</keyword>
<evidence type="ECO:0000256" key="4">
    <source>
        <dbReference type="ARBA" id="ARBA00022741"/>
    </source>
</evidence>
<comment type="catalytic activity">
    <reaction evidence="8">
        <text>L-seryl-[protein] + ATP = O-phospho-L-seryl-[protein] + ADP + H(+)</text>
        <dbReference type="Rhea" id="RHEA:17989"/>
        <dbReference type="Rhea" id="RHEA-COMP:9863"/>
        <dbReference type="Rhea" id="RHEA-COMP:11604"/>
        <dbReference type="ChEBI" id="CHEBI:15378"/>
        <dbReference type="ChEBI" id="CHEBI:29999"/>
        <dbReference type="ChEBI" id="CHEBI:30616"/>
        <dbReference type="ChEBI" id="CHEBI:83421"/>
        <dbReference type="ChEBI" id="CHEBI:456216"/>
        <dbReference type="EC" id="2.7.11.1"/>
    </reaction>
</comment>
<proteinExistence type="predicted"/>
<protein>
    <recommendedName>
        <fullName evidence="1">non-specific serine/threonine protein kinase</fullName>
        <ecNumber evidence="1">2.7.11.1</ecNumber>
    </recommendedName>
</protein>
<feature type="domain" description="Protein kinase" evidence="9">
    <location>
        <begin position="67"/>
        <end position="324"/>
    </location>
</feature>
<keyword evidence="4" id="KW-0547">Nucleotide-binding</keyword>
<dbReference type="InterPro" id="IPR000719">
    <property type="entry name" value="Prot_kinase_dom"/>
</dbReference>
<evidence type="ECO:0000313" key="10">
    <source>
        <dbReference type="EMBL" id="CAK7213511.1"/>
    </source>
</evidence>
<evidence type="ECO:0000256" key="5">
    <source>
        <dbReference type="ARBA" id="ARBA00022777"/>
    </source>
</evidence>
<keyword evidence="3" id="KW-0808">Transferase</keyword>
<dbReference type="EC" id="2.7.11.1" evidence="1"/>
<keyword evidence="11" id="KW-1185">Reference proteome</keyword>
<dbReference type="EMBL" id="CAWUHB010000007">
    <property type="protein sequence ID" value="CAK7213511.1"/>
    <property type="molecule type" value="Genomic_DNA"/>
</dbReference>
<gene>
    <name evidence="10" type="ORF">SCUCBS95973_001818</name>
</gene>
<comment type="caution">
    <text evidence="10">The sequence shown here is derived from an EMBL/GenBank/DDBJ whole genome shotgun (WGS) entry which is preliminary data.</text>
</comment>
<reference evidence="10 11" key="1">
    <citation type="submission" date="2024-01" db="EMBL/GenBank/DDBJ databases">
        <authorList>
            <person name="Allen C."/>
            <person name="Tagirdzhanova G."/>
        </authorList>
    </citation>
    <scope>NUCLEOTIDE SEQUENCE [LARGE SCALE GENOMIC DNA]</scope>
</reference>
<evidence type="ECO:0000259" key="9">
    <source>
        <dbReference type="PROSITE" id="PS50011"/>
    </source>
</evidence>
<evidence type="ECO:0000256" key="2">
    <source>
        <dbReference type="ARBA" id="ARBA00022527"/>
    </source>
</evidence>
<dbReference type="Gene3D" id="3.30.200.20">
    <property type="entry name" value="Phosphorylase Kinase, domain 1"/>
    <property type="match status" value="1"/>
</dbReference>
<dbReference type="PANTHER" id="PTHR47634">
    <property type="entry name" value="PROTEIN KINASE DOMAIN-CONTAINING PROTEIN-RELATED"/>
    <property type="match status" value="1"/>
</dbReference>
<sequence length="324" mass="35836">MSPDLQVAPAPHAASALMGGPVSHPRMVDLGLYSGFVDIMPHEPLEEYVPGGFHPVSLGDTLRDGRYTIGHKLGYGGQATVWLAWDAHEQGAWVAIKIKSAESSAKGLAQDSEIRTLKTLEMYYRCVEKTRVRAQPRPFTRLFDTFQHTGPNGVHTCIVTEVAGLTLSDLLVECRQDELMLPPGVVLRACRQLLQGLDFVHRAGIAHGDVSPRNIAFTCKNALADDSDLFEDVGGEPRTVAYHDKHNSPRPPGLPKQLVACATWDGWYFDPDEDIRLIDWGWSFPADETVKVLGQPDDLQAPETFFVHTTIFGEQAAWYVFSSK</sequence>
<evidence type="ECO:0000256" key="6">
    <source>
        <dbReference type="ARBA" id="ARBA00022840"/>
    </source>
</evidence>
<dbReference type="SMART" id="SM00220">
    <property type="entry name" value="S_TKc"/>
    <property type="match status" value="1"/>
</dbReference>
<dbReference type="InterPro" id="IPR011009">
    <property type="entry name" value="Kinase-like_dom_sf"/>
</dbReference>
<keyword evidence="6" id="KW-0067">ATP-binding</keyword>
<name>A0ABP0B1S9_9PEZI</name>
<dbReference type="Pfam" id="PF00069">
    <property type="entry name" value="Pkinase"/>
    <property type="match status" value="1"/>
</dbReference>
<dbReference type="Gene3D" id="1.10.510.10">
    <property type="entry name" value="Transferase(Phosphotransferase) domain 1"/>
    <property type="match status" value="1"/>
</dbReference>
<evidence type="ECO:0000256" key="1">
    <source>
        <dbReference type="ARBA" id="ARBA00012513"/>
    </source>
</evidence>
<evidence type="ECO:0000256" key="8">
    <source>
        <dbReference type="ARBA" id="ARBA00048679"/>
    </source>
</evidence>